<dbReference type="EMBL" id="JASDAP010000020">
    <property type="protein sequence ID" value="KAK1886087.1"/>
    <property type="molecule type" value="Genomic_DNA"/>
</dbReference>
<organism evidence="2 3">
    <name type="scientific">Dissostichus eleginoides</name>
    <name type="common">Patagonian toothfish</name>
    <name type="synonym">Dissostichus amissus</name>
    <dbReference type="NCBI Taxonomy" id="100907"/>
    <lineage>
        <taxon>Eukaryota</taxon>
        <taxon>Metazoa</taxon>
        <taxon>Chordata</taxon>
        <taxon>Craniata</taxon>
        <taxon>Vertebrata</taxon>
        <taxon>Euteleostomi</taxon>
        <taxon>Actinopterygii</taxon>
        <taxon>Neopterygii</taxon>
        <taxon>Teleostei</taxon>
        <taxon>Neoteleostei</taxon>
        <taxon>Acanthomorphata</taxon>
        <taxon>Eupercaria</taxon>
        <taxon>Perciformes</taxon>
        <taxon>Notothenioidei</taxon>
        <taxon>Nototheniidae</taxon>
        <taxon>Dissostichus</taxon>
    </lineage>
</organism>
<dbReference type="Proteomes" id="UP001228049">
    <property type="component" value="Unassembled WGS sequence"/>
</dbReference>
<keyword evidence="3" id="KW-1185">Reference proteome</keyword>
<name>A0AAD9F290_DISEL</name>
<feature type="compositionally biased region" description="Basic and acidic residues" evidence="1">
    <location>
        <begin position="18"/>
        <end position="36"/>
    </location>
</feature>
<feature type="compositionally biased region" description="Pro residues" evidence="1">
    <location>
        <begin position="41"/>
        <end position="56"/>
    </location>
</feature>
<reference evidence="2" key="1">
    <citation type="submission" date="2023-04" db="EMBL/GenBank/DDBJ databases">
        <title>Chromosome-level genome of Chaenocephalus aceratus.</title>
        <authorList>
            <person name="Park H."/>
        </authorList>
    </citation>
    <scope>NUCLEOTIDE SEQUENCE</scope>
    <source>
        <strain evidence="2">DE</strain>
        <tissue evidence="2">Muscle</tissue>
    </source>
</reference>
<evidence type="ECO:0000313" key="3">
    <source>
        <dbReference type="Proteomes" id="UP001228049"/>
    </source>
</evidence>
<proteinExistence type="predicted"/>
<feature type="region of interest" description="Disordered" evidence="1">
    <location>
        <begin position="1"/>
        <end position="67"/>
    </location>
</feature>
<gene>
    <name evidence="2" type="ORF">KUDE01_029804</name>
</gene>
<dbReference type="AlphaFoldDB" id="A0AAD9F290"/>
<protein>
    <submittedName>
        <fullName evidence="2">Storkhead-box protein 2</fullName>
    </submittedName>
</protein>
<comment type="caution">
    <text evidence="2">The sequence shown here is derived from an EMBL/GenBank/DDBJ whole genome shotgun (WGS) entry which is preliminary data.</text>
</comment>
<accession>A0AAD9F290</accession>
<evidence type="ECO:0000256" key="1">
    <source>
        <dbReference type="SAM" id="MobiDB-lite"/>
    </source>
</evidence>
<evidence type="ECO:0000313" key="2">
    <source>
        <dbReference type="EMBL" id="KAK1886087.1"/>
    </source>
</evidence>
<sequence>MKKNRSSNVRRAWPSSELSERPLEHNLSRSEKDIRVQKQHLPPPPAPHFSPSPPSYRAPADLGQRTGSATAQMLQRWIRVLLYNLSAGQMFALREA</sequence>